<dbReference type="Pfam" id="PF05521">
    <property type="entry name" value="Phage_HCP"/>
    <property type="match status" value="1"/>
</dbReference>
<keyword evidence="2" id="KW-1185">Reference proteome</keyword>
<evidence type="ECO:0000313" key="1">
    <source>
        <dbReference type="EMBL" id="TWH96007.1"/>
    </source>
</evidence>
<sequence length="116" mass="12791">MTGVIALKLDTRIEIWSNTPGPNEKGHVVDRWLRVAAPWAEVVDILPSRSERVAEAIDIAARPCRIRMRYRDDIDASMRVKIGGRMLKIIAGPAELGRRQGTEILAEELSTMGAGG</sequence>
<evidence type="ECO:0000313" key="2">
    <source>
        <dbReference type="Proteomes" id="UP000316624"/>
    </source>
</evidence>
<dbReference type="NCBIfam" id="TIGR01563">
    <property type="entry name" value="gp16_SPP1"/>
    <property type="match status" value="1"/>
</dbReference>
<proteinExistence type="predicted"/>
<dbReference type="AlphaFoldDB" id="A0A562KKV0"/>
<reference evidence="1 2" key="1">
    <citation type="journal article" date="2015" name="Stand. Genomic Sci.">
        <title>Genomic Encyclopedia of Bacterial and Archaeal Type Strains, Phase III: the genomes of soil and plant-associated and newly described type strains.</title>
        <authorList>
            <person name="Whitman W.B."/>
            <person name="Woyke T."/>
            <person name="Klenk H.P."/>
            <person name="Zhou Y."/>
            <person name="Lilburn T.G."/>
            <person name="Beck B.J."/>
            <person name="De Vos P."/>
            <person name="Vandamme P."/>
            <person name="Eisen J.A."/>
            <person name="Garrity G."/>
            <person name="Hugenholtz P."/>
            <person name="Kyrpides N.C."/>
        </authorList>
    </citation>
    <scope>NUCLEOTIDE SEQUENCE [LARGE SCALE GENOMIC DNA]</scope>
    <source>
        <strain evidence="1 2">CGMCC 1.7748</strain>
    </source>
</reference>
<dbReference type="RefSeq" id="WP_158636593.1">
    <property type="nucleotide sequence ID" value="NZ_JACIIY010000005.1"/>
</dbReference>
<comment type="caution">
    <text evidence="1">The sequence shown here is derived from an EMBL/GenBank/DDBJ whole genome shotgun (WGS) entry which is preliminary data.</text>
</comment>
<dbReference type="EMBL" id="VLKK01000003">
    <property type="protein sequence ID" value="TWH96007.1"/>
    <property type="molecule type" value="Genomic_DNA"/>
</dbReference>
<dbReference type="Gene3D" id="2.40.10.270">
    <property type="entry name" value="Bacteriophage SPP1 head-tail adaptor protein"/>
    <property type="match status" value="1"/>
</dbReference>
<dbReference type="InterPro" id="IPR038666">
    <property type="entry name" value="SSP1_head-tail_sf"/>
</dbReference>
<dbReference type="InterPro" id="IPR008767">
    <property type="entry name" value="Phage_SPP1_head-tail_adaptor"/>
</dbReference>
<protein>
    <submittedName>
        <fullName evidence="1">SPP1 family predicted phage head-tail adaptor</fullName>
    </submittedName>
</protein>
<accession>A0A562KKV0</accession>
<dbReference type="Proteomes" id="UP000316624">
    <property type="component" value="Unassembled WGS sequence"/>
</dbReference>
<gene>
    <name evidence="1" type="ORF">IQ35_01096</name>
</gene>
<name>A0A562KKV0_SPHWJ</name>
<organism evidence="1 2">
    <name type="scientific">Sphingobium wenxiniae (strain DSM 21828 / CGMCC 1.7748 / JZ-1)</name>
    <dbReference type="NCBI Taxonomy" id="595605"/>
    <lineage>
        <taxon>Bacteria</taxon>
        <taxon>Pseudomonadati</taxon>
        <taxon>Pseudomonadota</taxon>
        <taxon>Alphaproteobacteria</taxon>
        <taxon>Sphingomonadales</taxon>
        <taxon>Sphingomonadaceae</taxon>
        <taxon>Sphingobium</taxon>
    </lineage>
</organism>